<reference evidence="1 2" key="1">
    <citation type="journal article" date="2018" name="PLoS Genet.">
        <title>Population sequencing reveals clonal diversity and ancestral inbreeding in the grapevine cultivar Chardonnay.</title>
        <authorList>
            <person name="Roach M.J."/>
            <person name="Johnson D.L."/>
            <person name="Bohlmann J."/>
            <person name="van Vuuren H.J."/>
            <person name="Jones S.J."/>
            <person name="Pretorius I.S."/>
            <person name="Schmidt S.A."/>
            <person name="Borneman A.R."/>
        </authorList>
    </citation>
    <scope>NUCLEOTIDE SEQUENCE [LARGE SCALE GENOMIC DNA]</scope>
    <source>
        <strain evidence="2">cv. Chardonnay</strain>
        <tissue evidence="1">Leaf</tissue>
    </source>
</reference>
<evidence type="ECO:0000313" key="2">
    <source>
        <dbReference type="Proteomes" id="UP000288805"/>
    </source>
</evidence>
<organism evidence="1 2">
    <name type="scientific">Vitis vinifera</name>
    <name type="common">Grape</name>
    <dbReference type="NCBI Taxonomy" id="29760"/>
    <lineage>
        <taxon>Eukaryota</taxon>
        <taxon>Viridiplantae</taxon>
        <taxon>Streptophyta</taxon>
        <taxon>Embryophyta</taxon>
        <taxon>Tracheophyta</taxon>
        <taxon>Spermatophyta</taxon>
        <taxon>Magnoliopsida</taxon>
        <taxon>eudicotyledons</taxon>
        <taxon>Gunneridae</taxon>
        <taxon>Pentapetalae</taxon>
        <taxon>rosids</taxon>
        <taxon>Vitales</taxon>
        <taxon>Vitaceae</taxon>
        <taxon>Viteae</taxon>
        <taxon>Vitis</taxon>
    </lineage>
</organism>
<dbReference type="Proteomes" id="UP000288805">
    <property type="component" value="Unassembled WGS sequence"/>
</dbReference>
<protein>
    <submittedName>
        <fullName evidence="1">Uncharacterized protein</fullName>
    </submittedName>
</protein>
<dbReference type="EMBL" id="QGNW01000126">
    <property type="protein sequence ID" value="RVW93843.1"/>
    <property type="molecule type" value="Genomic_DNA"/>
</dbReference>
<accession>A0A438IAU6</accession>
<comment type="caution">
    <text evidence="1">The sequence shown here is derived from an EMBL/GenBank/DDBJ whole genome shotgun (WGS) entry which is preliminary data.</text>
</comment>
<evidence type="ECO:0000313" key="1">
    <source>
        <dbReference type="EMBL" id="RVW93843.1"/>
    </source>
</evidence>
<sequence>MKTELTTWVDMELRLRFNKSSGYEVEPINSWEFNVKYAGIGSFWKTSVVELCYHQIVGDQQEDQEKREFVQVERLRAHDAVVDVVIMGIIEKTCK</sequence>
<name>A0A438IAU6_VITVI</name>
<proteinExistence type="predicted"/>
<dbReference type="AlphaFoldDB" id="A0A438IAU6"/>
<gene>
    <name evidence="1" type="ORF">CK203_028198</name>
</gene>